<dbReference type="PROSITE" id="PS52029">
    <property type="entry name" value="LD_TPASE"/>
    <property type="match status" value="1"/>
</dbReference>
<dbReference type="InterPro" id="IPR005490">
    <property type="entry name" value="LD_TPept_cat_dom"/>
</dbReference>
<keyword evidence="4 7" id="KW-0133">Cell shape</keyword>
<evidence type="ECO:0000259" key="9">
    <source>
        <dbReference type="PROSITE" id="PS52029"/>
    </source>
</evidence>
<evidence type="ECO:0000256" key="4">
    <source>
        <dbReference type="ARBA" id="ARBA00022960"/>
    </source>
</evidence>
<feature type="active site" description="Nucleophile" evidence="7">
    <location>
        <position position="178"/>
    </location>
</feature>
<dbReference type="Pfam" id="PF03734">
    <property type="entry name" value="YkuD"/>
    <property type="match status" value="1"/>
</dbReference>
<dbReference type="PANTHER" id="PTHR36699:SF1">
    <property type="entry name" value="L,D-TRANSPEPTIDASE YAFK-RELATED"/>
    <property type="match status" value="1"/>
</dbReference>
<protein>
    <submittedName>
        <fullName evidence="10">L,D-transpeptidase family protein</fullName>
    </submittedName>
</protein>
<keyword evidence="8" id="KW-0732">Signal</keyword>
<keyword evidence="5 7" id="KW-0573">Peptidoglycan synthesis</keyword>
<evidence type="ECO:0000256" key="5">
    <source>
        <dbReference type="ARBA" id="ARBA00022984"/>
    </source>
</evidence>
<dbReference type="PANTHER" id="PTHR36699">
    <property type="entry name" value="LD-TRANSPEPTIDASE"/>
    <property type="match status" value="1"/>
</dbReference>
<keyword evidence="3" id="KW-0808">Transferase</keyword>
<organism evidence="10 11">
    <name type="scientific">Bdellovibrio reynosensis</name>
    <dbReference type="NCBI Taxonomy" id="2835041"/>
    <lineage>
        <taxon>Bacteria</taxon>
        <taxon>Pseudomonadati</taxon>
        <taxon>Bdellovibrionota</taxon>
        <taxon>Bdellovibrionia</taxon>
        <taxon>Bdellovibrionales</taxon>
        <taxon>Pseudobdellovibrionaceae</taxon>
        <taxon>Bdellovibrio</taxon>
    </lineage>
</organism>
<keyword evidence="11" id="KW-1185">Reference proteome</keyword>
<feature type="signal peptide" evidence="8">
    <location>
        <begin position="1"/>
        <end position="19"/>
    </location>
</feature>
<dbReference type="RefSeq" id="WP_243538583.1">
    <property type="nucleotide sequence ID" value="NZ_CP093442.1"/>
</dbReference>
<dbReference type="InterPro" id="IPR038063">
    <property type="entry name" value="Transpep_catalytic_dom"/>
</dbReference>
<dbReference type="CDD" id="cd16913">
    <property type="entry name" value="YkuD_like"/>
    <property type="match status" value="1"/>
</dbReference>
<evidence type="ECO:0000256" key="3">
    <source>
        <dbReference type="ARBA" id="ARBA00022679"/>
    </source>
</evidence>
<evidence type="ECO:0000256" key="2">
    <source>
        <dbReference type="ARBA" id="ARBA00005992"/>
    </source>
</evidence>
<proteinExistence type="inferred from homology"/>
<feature type="chain" id="PRO_5046642992" evidence="8">
    <location>
        <begin position="20"/>
        <end position="222"/>
    </location>
</feature>
<evidence type="ECO:0000256" key="6">
    <source>
        <dbReference type="ARBA" id="ARBA00023316"/>
    </source>
</evidence>
<reference evidence="10" key="1">
    <citation type="submission" date="2022-03" db="EMBL/GenBank/DDBJ databases">
        <title>Genome Identification and Characterization of new species Bdellovibrio reynosense LBG001 sp. nov. from a Mexico soil sample.</title>
        <authorList>
            <person name="Camilli A."/>
            <person name="Ajao Y."/>
            <person name="Guo X."/>
        </authorList>
    </citation>
    <scope>NUCLEOTIDE SEQUENCE</scope>
    <source>
        <strain evidence="10">LBG001</strain>
    </source>
</reference>
<dbReference type="Proteomes" id="UP000830116">
    <property type="component" value="Chromosome"/>
</dbReference>
<name>A0ABY4CBZ3_9BACT</name>
<dbReference type="SUPFAM" id="SSF141523">
    <property type="entry name" value="L,D-transpeptidase catalytic domain-like"/>
    <property type="match status" value="1"/>
</dbReference>
<accession>A0ABY4CBZ3</accession>
<keyword evidence="6 7" id="KW-0961">Cell wall biogenesis/degradation</keyword>
<comment type="pathway">
    <text evidence="1 7">Cell wall biogenesis; peptidoglycan biosynthesis.</text>
</comment>
<gene>
    <name evidence="10" type="ORF">MNR06_03225</name>
</gene>
<dbReference type="Gene3D" id="2.40.440.10">
    <property type="entry name" value="L,D-transpeptidase catalytic domain-like"/>
    <property type="match status" value="1"/>
</dbReference>
<evidence type="ECO:0000256" key="8">
    <source>
        <dbReference type="SAM" id="SignalP"/>
    </source>
</evidence>
<evidence type="ECO:0000313" key="11">
    <source>
        <dbReference type="Proteomes" id="UP000830116"/>
    </source>
</evidence>
<evidence type="ECO:0000313" key="10">
    <source>
        <dbReference type="EMBL" id="UOF01964.1"/>
    </source>
</evidence>
<comment type="similarity">
    <text evidence="2">Belongs to the YkuD family.</text>
</comment>
<sequence>MKKSLVLICGILLANVAQASELSDSDYTLCDKMSVIDNLESIPDTLDVKSIKESGFKAKRILVSKSRQELYLISDDKKVKIFPAVFGKNYREGHKQQEGDYRTPEGIYTIDYKNDLGKSSFRRALHVSYPNKQDTKCAAKKGISPGGAIMIHGSKSDQRETAISEAATMAGVNWTQGCVAVKNANIDLIYDLVPTGTLVEICGIPGSSTYTPPESAKNDTCK</sequence>
<evidence type="ECO:0000256" key="1">
    <source>
        <dbReference type="ARBA" id="ARBA00004752"/>
    </source>
</evidence>
<evidence type="ECO:0000256" key="7">
    <source>
        <dbReference type="PROSITE-ProRule" id="PRU01373"/>
    </source>
</evidence>
<feature type="domain" description="L,D-TPase catalytic" evidence="9">
    <location>
        <begin position="59"/>
        <end position="202"/>
    </location>
</feature>
<dbReference type="EMBL" id="CP093442">
    <property type="protein sequence ID" value="UOF01964.1"/>
    <property type="molecule type" value="Genomic_DNA"/>
</dbReference>
<feature type="active site" description="Proton donor/acceptor" evidence="7">
    <location>
        <position position="152"/>
    </location>
</feature>